<dbReference type="InterPro" id="IPR055315">
    <property type="entry name" value="Cramped-like"/>
</dbReference>
<evidence type="ECO:0000256" key="7">
    <source>
        <dbReference type="ARBA" id="ARBA00081828"/>
    </source>
</evidence>
<feature type="region of interest" description="Disordered" evidence="8">
    <location>
        <begin position="686"/>
        <end position="750"/>
    </location>
</feature>
<feature type="compositionally biased region" description="Polar residues" evidence="8">
    <location>
        <begin position="920"/>
        <end position="931"/>
    </location>
</feature>
<evidence type="ECO:0000256" key="3">
    <source>
        <dbReference type="ARBA" id="ARBA00023242"/>
    </source>
</evidence>
<evidence type="ECO:0000256" key="8">
    <source>
        <dbReference type="SAM" id="MobiDB-lite"/>
    </source>
</evidence>
<dbReference type="Proteomes" id="UP000319801">
    <property type="component" value="Unassembled WGS sequence"/>
</dbReference>
<feature type="domain" description="SANT" evidence="9">
    <location>
        <begin position="165"/>
        <end position="225"/>
    </location>
</feature>
<feature type="region of interest" description="Disordered" evidence="8">
    <location>
        <begin position="1"/>
        <end position="167"/>
    </location>
</feature>
<feature type="compositionally biased region" description="Acidic residues" evidence="8">
    <location>
        <begin position="906"/>
        <end position="916"/>
    </location>
</feature>
<dbReference type="Gene3D" id="1.10.10.60">
    <property type="entry name" value="Homeodomain-like"/>
    <property type="match status" value="1"/>
</dbReference>
<sequence length="1132" mass="120816">MTVGQQAGSGIEGSNKPIRKLEGCEEEEESAERTAGEQPSTKRDSEEAPSPCAALAPDSSPKPSAPQPNPAGLSATPAVHDQHHFLRSSVRPPSKRIRKDGPAVNGHTGTKTKGGDAVPTVSASGNAGSGGGVAAGGSSRSAQRSQGPVEKDEGGNQKRARRQWESWSTEDKNSFFEGLYEHGKDFEAIQNNIALKYKKKGKPASMVKNKEQVRHFYYRTWHKISKHIDFNNAYSRVLKKSSQELYGLICYAELRKKVGGLMDDKNVAKLNELIMQGATTVRSKGRNLRIKAPMCRALKKLCDPDGEADRVYELLIGSLYFPAFCSILYITGVSDEEDQKPVRLPLKVAVELQPRSNHSWARVQSLAHNPRLRMVVELHRKVSTLIEFLKQKWAVQDQRILKSLAEREALEGVVLPGESEDLFLYPPESSTITVLPGVARVVHSKASCTVHWQETGRNRPGVRDLPTAQILGIQPVRGTGKPGKGASGSGETKRADGQMSESSECSNLVPGAESTLNTTHNTTPSFSQTSTSLSILQGQEGSVTVTGESLDTSLSQTCSSGTSKETASPGEAIQTDIPETSLVGGTTADLAVVPPPPPLPPPPPEPPGRVEDAVTTGRSPQQIREEGWSSQGLENVTLAEVYLMMGKPGKLQLEYEWQPKSRPTALPTTHNVLRCLLRLVSSEVNPKPASDTCSIGTSPIKLGQEEQSVTPPGKTQTGGTRSPNCGRQQYTARTKTLPTTTGTGGRNLPRSLLVSSSDGDGGVFAVPTTLPPNSSRHLRMFSPNKEAELAFRQQLDSIGRTLLPRTTGDASQHVCSFSILSSSSATGTGSFRPIQSRLSSSRPLALKATSTTMNTASSNELSSAIDLAAKSAGIIPGSPCREVEALALESTLSPPEAALPTAPLDPEPEPEPDPDPNPDMLQQDTESSLQNGVRPPSPEGQDSLLAPPSVASLLDISLPGPPDESLPPGEPHSQISDSIIELAISSAHFGACDGSALSPPKLNGSDRSKLLPSLSDSPSHSWMPSPMHDPQWYPNDSSDSSLGCLLSSLVSPDKTRRTVLPSAGPTSGTALLGPSLLDSNSHDSFQSRGLPDVSEMDNQLACMMSESSVDYIARFNDLAQELSVAETSLPPL</sequence>
<dbReference type="GO" id="GO:0003677">
    <property type="term" value="F:DNA binding"/>
    <property type="evidence" value="ECO:0007669"/>
    <property type="project" value="UniProtKB-KW"/>
</dbReference>
<dbReference type="InterPro" id="IPR017884">
    <property type="entry name" value="SANT_dom"/>
</dbReference>
<proteinExistence type="inferred from homology"/>
<feature type="compositionally biased region" description="Polar residues" evidence="8">
    <location>
        <begin position="1077"/>
        <end position="1087"/>
    </location>
</feature>
<feature type="compositionally biased region" description="Low complexity" evidence="8">
    <location>
        <begin position="1010"/>
        <end position="1030"/>
    </location>
</feature>
<feature type="compositionally biased region" description="Low complexity" evidence="8">
    <location>
        <begin position="136"/>
        <end position="147"/>
    </location>
</feature>
<evidence type="ECO:0000256" key="4">
    <source>
        <dbReference type="ARBA" id="ARBA00061503"/>
    </source>
</evidence>
<evidence type="ECO:0000256" key="1">
    <source>
        <dbReference type="ARBA" id="ARBA00022553"/>
    </source>
</evidence>
<feature type="region of interest" description="Disordered" evidence="8">
    <location>
        <begin position="1056"/>
        <end position="1091"/>
    </location>
</feature>
<feature type="compositionally biased region" description="Low complexity" evidence="8">
    <location>
        <begin position="943"/>
        <end position="954"/>
    </location>
</feature>
<dbReference type="PROSITE" id="PS51293">
    <property type="entry name" value="SANT"/>
    <property type="match status" value="1"/>
</dbReference>
<dbReference type="GO" id="GO:0007389">
    <property type="term" value="P:pattern specification process"/>
    <property type="evidence" value="ECO:0007669"/>
    <property type="project" value="TreeGrafter"/>
</dbReference>
<evidence type="ECO:0000256" key="6">
    <source>
        <dbReference type="ARBA" id="ARBA00076971"/>
    </source>
</evidence>
<dbReference type="PANTHER" id="PTHR21677:SF1">
    <property type="entry name" value="PROTEIN CRAMPED-LIKE"/>
    <property type="match status" value="1"/>
</dbReference>
<feature type="region of interest" description="Disordered" evidence="8">
    <location>
        <begin position="991"/>
        <end position="1038"/>
    </location>
</feature>
<feature type="region of interest" description="Disordered" evidence="8">
    <location>
        <begin position="587"/>
        <end position="614"/>
    </location>
</feature>
<feature type="compositionally biased region" description="Low complexity" evidence="8">
    <location>
        <begin position="894"/>
        <end position="904"/>
    </location>
</feature>
<keyword evidence="1" id="KW-0597">Phosphoprotein</keyword>
<feature type="compositionally biased region" description="Pro residues" evidence="8">
    <location>
        <begin position="593"/>
        <end position="607"/>
    </location>
</feature>
<dbReference type="EMBL" id="VCAZ01000020">
    <property type="protein sequence ID" value="TSK77065.1"/>
    <property type="molecule type" value="Genomic_DNA"/>
</dbReference>
<evidence type="ECO:0000313" key="10">
    <source>
        <dbReference type="EMBL" id="TSK77065.1"/>
    </source>
</evidence>
<dbReference type="GO" id="GO:0005634">
    <property type="term" value="C:nucleus"/>
    <property type="evidence" value="ECO:0007669"/>
    <property type="project" value="TreeGrafter"/>
</dbReference>
<evidence type="ECO:0000259" key="9">
    <source>
        <dbReference type="PROSITE" id="PS51293"/>
    </source>
</evidence>
<accession>A0A556TUX1</accession>
<organism evidence="10 11">
    <name type="scientific">Bagarius yarrelli</name>
    <name type="common">Goonch</name>
    <name type="synonym">Bagrus yarrelli</name>
    <dbReference type="NCBI Taxonomy" id="175774"/>
    <lineage>
        <taxon>Eukaryota</taxon>
        <taxon>Metazoa</taxon>
        <taxon>Chordata</taxon>
        <taxon>Craniata</taxon>
        <taxon>Vertebrata</taxon>
        <taxon>Euteleostomi</taxon>
        <taxon>Actinopterygii</taxon>
        <taxon>Neopterygii</taxon>
        <taxon>Teleostei</taxon>
        <taxon>Ostariophysi</taxon>
        <taxon>Siluriformes</taxon>
        <taxon>Sisoridae</taxon>
        <taxon>Sisorinae</taxon>
        <taxon>Bagarius</taxon>
    </lineage>
</organism>
<gene>
    <name evidence="10" type="ORF">Baya_5476</name>
</gene>
<evidence type="ECO:0000313" key="11">
    <source>
        <dbReference type="Proteomes" id="UP000319801"/>
    </source>
</evidence>
<dbReference type="OrthoDB" id="515799at2759"/>
<feature type="region of interest" description="Disordered" evidence="8">
    <location>
        <begin position="892"/>
        <end position="977"/>
    </location>
</feature>
<keyword evidence="3" id="KW-0539">Nucleus</keyword>
<feature type="compositionally biased region" description="Pro residues" evidence="8">
    <location>
        <begin position="959"/>
        <end position="970"/>
    </location>
</feature>
<feature type="region of interest" description="Disordered" evidence="8">
    <location>
        <begin position="474"/>
        <end position="573"/>
    </location>
</feature>
<reference evidence="10 11" key="1">
    <citation type="journal article" date="2019" name="Genome Biol. Evol.">
        <title>Whole-Genome Sequencing of the Giant Devil Catfish, Bagarius yarrelli.</title>
        <authorList>
            <person name="Jiang W."/>
            <person name="Lv Y."/>
            <person name="Cheng L."/>
            <person name="Yang K."/>
            <person name="Chao B."/>
            <person name="Wang X."/>
            <person name="Li Y."/>
            <person name="Pan X."/>
            <person name="You X."/>
            <person name="Zhang Y."/>
            <person name="Yang J."/>
            <person name="Li J."/>
            <person name="Zhang X."/>
            <person name="Liu S."/>
            <person name="Sun C."/>
            <person name="Yang J."/>
            <person name="Shi Q."/>
        </authorList>
    </citation>
    <scope>NUCLEOTIDE SEQUENCE [LARGE SCALE GENOMIC DNA]</scope>
    <source>
        <strain evidence="10">JWS20170419001</strain>
        <tissue evidence="10">Muscle</tissue>
    </source>
</reference>
<dbReference type="GO" id="GO:0003682">
    <property type="term" value="F:chromatin binding"/>
    <property type="evidence" value="ECO:0007669"/>
    <property type="project" value="InterPro"/>
</dbReference>
<evidence type="ECO:0000256" key="5">
    <source>
        <dbReference type="ARBA" id="ARBA00074058"/>
    </source>
</evidence>
<keyword evidence="2" id="KW-0238">DNA-binding</keyword>
<keyword evidence="11" id="KW-1185">Reference proteome</keyword>
<feature type="compositionally biased region" description="Low complexity" evidence="8">
    <location>
        <begin position="731"/>
        <end position="741"/>
    </location>
</feature>
<feature type="compositionally biased region" description="Polar residues" evidence="8">
    <location>
        <begin position="705"/>
        <end position="730"/>
    </location>
</feature>
<protein>
    <recommendedName>
        <fullName evidence="5">Protein cramped-like</fullName>
    </recommendedName>
    <alternativeName>
        <fullName evidence="7">Cramped chromatin regulator homolog 1</fullName>
    </alternativeName>
    <alternativeName>
        <fullName evidence="6">Hematological and neurological expressed 1-like protein</fullName>
    </alternativeName>
</protein>
<comment type="caution">
    <text evidence="10">The sequence shown here is derived from an EMBL/GenBank/DDBJ whole genome shotgun (WGS) entry which is preliminary data.</text>
</comment>
<comment type="similarity">
    <text evidence="4">Belongs to the cramped family.</text>
</comment>
<dbReference type="AlphaFoldDB" id="A0A556TUX1"/>
<feature type="compositionally biased region" description="Polar residues" evidence="8">
    <location>
        <begin position="514"/>
        <end position="566"/>
    </location>
</feature>
<name>A0A556TUX1_BAGYA</name>
<evidence type="ECO:0000256" key="2">
    <source>
        <dbReference type="ARBA" id="ARBA00023125"/>
    </source>
</evidence>
<feature type="compositionally biased region" description="Basic and acidic residues" evidence="8">
    <location>
        <begin position="31"/>
        <end position="46"/>
    </location>
</feature>
<dbReference type="FunFam" id="1.10.10.60:FF:000439">
    <property type="entry name" value="Cramped chromatin regulator homolog 1"/>
    <property type="match status" value="1"/>
</dbReference>
<dbReference type="PANTHER" id="PTHR21677">
    <property type="entry name" value="CRAMPED PROTEIN"/>
    <property type="match status" value="1"/>
</dbReference>